<dbReference type="InterPro" id="IPR054505">
    <property type="entry name" value="Myb_DNA-bind_8"/>
</dbReference>
<evidence type="ECO:0000313" key="4">
    <source>
        <dbReference type="Proteomes" id="UP000053617"/>
    </source>
</evidence>
<accession>A0A0D2HD68</accession>
<dbReference type="RefSeq" id="XP_013275559.1">
    <property type="nucleotide sequence ID" value="XM_013420105.1"/>
</dbReference>
<dbReference type="AlphaFoldDB" id="A0A0D2HD68"/>
<dbReference type="GeneID" id="25291150"/>
<dbReference type="Pfam" id="PF22980">
    <property type="entry name" value="Myb_DNA-bind_8"/>
    <property type="match status" value="1"/>
</dbReference>
<reference evidence="3 4" key="1">
    <citation type="submission" date="2015-01" db="EMBL/GenBank/DDBJ databases">
        <title>The Genome Sequence of Rhinocladiella mackenzie CBS 650.93.</title>
        <authorList>
            <consortium name="The Broad Institute Genomics Platform"/>
            <person name="Cuomo C."/>
            <person name="de Hoog S."/>
            <person name="Gorbushina A."/>
            <person name="Stielow B."/>
            <person name="Teixiera M."/>
            <person name="Abouelleil A."/>
            <person name="Chapman S.B."/>
            <person name="Priest M."/>
            <person name="Young S.K."/>
            <person name="Wortman J."/>
            <person name="Nusbaum C."/>
            <person name="Birren B."/>
        </authorList>
    </citation>
    <scope>NUCLEOTIDE SEQUENCE [LARGE SCALE GENOMIC DNA]</scope>
    <source>
        <strain evidence="3 4">CBS 650.93</strain>
    </source>
</reference>
<protein>
    <recommendedName>
        <fullName evidence="2">Myb-like DNA-binding domain-containing protein</fullName>
    </recommendedName>
</protein>
<dbReference type="HOGENOM" id="CLU_058256_0_0_1"/>
<dbReference type="OrthoDB" id="4154024at2759"/>
<dbReference type="VEuPathDB" id="FungiDB:Z518_03079"/>
<name>A0A0D2HD68_9EURO</name>
<sequence>MPPRTSVDENLVFLYKCFQHSSGNGKVRYIDQIDVAANLPDNVQIDFPALTIATGLNVGAARKRFSRLKDKIESSTAFGASLGPGNTQVLNSKNVNKGNGLHKRKAEAMSDTNAPDLVKSGSNGEEPVAVVSKRQSRGRKLDLSVFDDPEDSQHESLEDSDREYLISAAVKSEVDDDADFESEEGVKSAVKRMKNVVRDKDTPTPTEKMSKHAMKKTVPPKPVMAPKSKAKSGLLPCDEPLSSIESSLPLVPVSGVSSNNQNNAEAASDIDLGSLQPGTLISFPAKNLQQASASMSSALQERDTVVSSQSILTLSATSESTDQDGIHPEDSVFMARSHGVIAPPPGKHTISALQNYIRAFQGSLDTVDSLLTRIGFSGTSA</sequence>
<feature type="region of interest" description="Disordered" evidence="1">
    <location>
        <begin position="196"/>
        <end position="238"/>
    </location>
</feature>
<gene>
    <name evidence="3" type="ORF">Z518_03079</name>
</gene>
<dbReference type="STRING" id="1442369.A0A0D2HD68"/>
<evidence type="ECO:0000313" key="3">
    <source>
        <dbReference type="EMBL" id="KIX08423.1"/>
    </source>
</evidence>
<organism evidence="3 4">
    <name type="scientific">Rhinocladiella mackenziei CBS 650.93</name>
    <dbReference type="NCBI Taxonomy" id="1442369"/>
    <lineage>
        <taxon>Eukaryota</taxon>
        <taxon>Fungi</taxon>
        <taxon>Dikarya</taxon>
        <taxon>Ascomycota</taxon>
        <taxon>Pezizomycotina</taxon>
        <taxon>Eurotiomycetes</taxon>
        <taxon>Chaetothyriomycetidae</taxon>
        <taxon>Chaetothyriales</taxon>
        <taxon>Herpotrichiellaceae</taxon>
        <taxon>Rhinocladiella</taxon>
    </lineage>
</organism>
<feature type="compositionally biased region" description="Basic and acidic residues" evidence="1">
    <location>
        <begin position="151"/>
        <end position="161"/>
    </location>
</feature>
<keyword evidence="4" id="KW-1185">Reference proteome</keyword>
<evidence type="ECO:0000256" key="1">
    <source>
        <dbReference type="SAM" id="MobiDB-lite"/>
    </source>
</evidence>
<dbReference type="Proteomes" id="UP000053617">
    <property type="component" value="Unassembled WGS sequence"/>
</dbReference>
<evidence type="ECO:0000259" key="2">
    <source>
        <dbReference type="Pfam" id="PF22980"/>
    </source>
</evidence>
<proteinExistence type="predicted"/>
<feature type="domain" description="Myb-like DNA-binding" evidence="2">
    <location>
        <begin position="41"/>
        <end position="73"/>
    </location>
</feature>
<feature type="compositionally biased region" description="Polar residues" evidence="1">
    <location>
        <begin position="83"/>
        <end position="97"/>
    </location>
</feature>
<feature type="region of interest" description="Disordered" evidence="1">
    <location>
        <begin position="83"/>
        <end position="161"/>
    </location>
</feature>
<dbReference type="EMBL" id="KN847476">
    <property type="protein sequence ID" value="KIX08423.1"/>
    <property type="molecule type" value="Genomic_DNA"/>
</dbReference>